<reference evidence="8" key="1">
    <citation type="submission" date="2016-11" db="UniProtKB">
        <authorList>
            <consortium name="WormBaseParasite"/>
        </authorList>
    </citation>
    <scope>IDENTIFICATION</scope>
</reference>
<feature type="region of interest" description="Disordered" evidence="6">
    <location>
        <begin position="142"/>
        <end position="183"/>
    </location>
</feature>
<dbReference type="Gene3D" id="3.10.20.550">
    <property type="entry name" value="ASAP complex, SAP18 subunit"/>
    <property type="match status" value="1"/>
</dbReference>
<evidence type="ECO:0000256" key="2">
    <source>
        <dbReference type="ARBA" id="ARBA00022491"/>
    </source>
</evidence>
<sequence>MTSVISQVTTPAVEKAVDREKICPLLLRIFPANGRHNPISDYARGATPTNELQIYTWMDCTLRELTSLIKDVNPEARRRGTQFEFAIISPEPNSPRFSSREIGNTTAGLRGVDDGKTLSGCKFVVGDYMDVAITLPHMQRTDRRGDRDFYRGPPRRADRDRDFNGTAGGRRYQRSPERFRDRD</sequence>
<dbReference type="WBParaSite" id="L893_g10360.t1">
    <property type="protein sequence ID" value="L893_g10360.t1"/>
    <property type="gene ID" value="L893_g10360"/>
</dbReference>
<name>A0A1I7XX49_9BILA</name>
<evidence type="ECO:0000256" key="3">
    <source>
        <dbReference type="ARBA" id="ARBA00023015"/>
    </source>
</evidence>
<dbReference type="PANTHER" id="PTHR13082">
    <property type="entry name" value="SAP18"/>
    <property type="match status" value="1"/>
</dbReference>
<dbReference type="Proteomes" id="UP000095287">
    <property type="component" value="Unplaced"/>
</dbReference>
<keyword evidence="7" id="KW-1185">Reference proteome</keyword>
<accession>A0A1I7XX49</accession>
<dbReference type="GO" id="GO:0005634">
    <property type="term" value="C:nucleus"/>
    <property type="evidence" value="ECO:0007669"/>
    <property type="project" value="TreeGrafter"/>
</dbReference>
<comment type="similarity">
    <text evidence="1">Belongs to the SAP18 family.</text>
</comment>
<protein>
    <recommendedName>
        <fullName evidence="5">18 kDa Sin3-associated polypeptide</fullName>
    </recommendedName>
</protein>
<keyword evidence="2" id="KW-0678">Repressor</keyword>
<evidence type="ECO:0000256" key="6">
    <source>
        <dbReference type="SAM" id="MobiDB-lite"/>
    </source>
</evidence>
<evidence type="ECO:0000313" key="7">
    <source>
        <dbReference type="Proteomes" id="UP000095287"/>
    </source>
</evidence>
<feature type="compositionally biased region" description="Basic and acidic residues" evidence="6">
    <location>
        <begin position="174"/>
        <end position="183"/>
    </location>
</feature>
<dbReference type="AlphaFoldDB" id="A0A1I7XX49"/>
<keyword evidence="3" id="KW-0805">Transcription regulation</keyword>
<evidence type="ECO:0000313" key="8">
    <source>
        <dbReference type="WBParaSite" id="L893_g10360.t1"/>
    </source>
</evidence>
<dbReference type="GO" id="GO:0003714">
    <property type="term" value="F:transcription corepressor activity"/>
    <property type="evidence" value="ECO:0007669"/>
    <property type="project" value="TreeGrafter"/>
</dbReference>
<dbReference type="InterPro" id="IPR010516">
    <property type="entry name" value="SAP18"/>
</dbReference>
<evidence type="ECO:0000256" key="1">
    <source>
        <dbReference type="ARBA" id="ARBA00009143"/>
    </source>
</evidence>
<evidence type="ECO:0000256" key="4">
    <source>
        <dbReference type="ARBA" id="ARBA00023163"/>
    </source>
</evidence>
<proteinExistence type="inferred from homology"/>
<keyword evidence="4" id="KW-0804">Transcription</keyword>
<dbReference type="PANTHER" id="PTHR13082:SF0">
    <property type="entry name" value="HISTONE DEACETYLASE COMPLEX SUBUNIT SAP18"/>
    <property type="match status" value="1"/>
</dbReference>
<organism evidence="7 8">
    <name type="scientific">Steinernema glaseri</name>
    <dbReference type="NCBI Taxonomy" id="37863"/>
    <lineage>
        <taxon>Eukaryota</taxon>
        <taxon>Metazoa</taxon>
        <taxon>Ecdysozoa</taxon>
        <taxon>Nematoda</taxon>
        <taxon>Chromadorea</taxon>
        <taxon>Rhabditida</taxon>
        <taxon>Tylenchina</taxon>
        <taxon>Panagrolaimomorpha</taxon>
        <taxon>Strongyloidoidea</taxon>
        <taxon>Steinernematidae</taxon>
        <taxon>Steinernema</taxon>
    </lineage>
</organism>
<dbReference type="InterPro" id="IPR042534">
    <property type="entry name" value="SAP18_sf"/>
</dbReference>
<evidence type="ECO:0000256" key="5">
    <source>
        <dbReference type="ARBA" id="ARBA00030511"/>
    </source>
</evidence>
<dbReference type="FunFam" id="3.10.20.550:FF:000001">
    <property type="entry name" value="Histone deacetylase complex subunit SAP18"/>
    <property type="match status" value="1"/>
</dbReference>
<feature type="compositionally biased region" description="Basic and acidic residues" evidence="6">
    <location>
        <begin position="142"/>
        <end position="163"/>
    </location>
</feature>
<dbReference type="Pfam" id="PF06487">
    <property type="entry name" value="SAP18"/>
    <property type="match status" value="1"/>
</dbReference>